<proteinExistence type="predicted"/>
<dbReference type="AlphaFoldDB" id="A0A1R3L250"/>
<keyword evidence="2" id="KW-1185">Reference proteome</keyword>
<dbReference type="Proteomes" id="UP000187203">
    <property type="component" value="Unassembled WGS sequence"/>
</dbReference>
<accession>A0A1R3L250</accession>
<gene>
    <name evidence="1" type="ORF">COLO4_01846</name>
</gene>
<reference evidence="2" key="1">
    <citation type="submission" date="2013-09" db="EMBL/GenBank/DDBJ databases">
        <title>Corchorus olitorius genome sequencing.</title>
        <authorList>
            <person name="Alam M."/>
            <person name="Haque M.S."/>
            <person name="Islam M.S."/>
            <person name="Emdad E.M."/>
            <person name="Islam M.M."/>
            <person name="Ahmed B."/>
            <person name="Halim A."/>
            <person name="Hossen Q.M.M."/>
            <person name="Hossain M.Z."/>
            <person name="Ahmed R."/>
            <person name="Khan M.M."/>
            <person name="Islam R."/>
            <person name="Rashid M.M."/>
            <person name="Khan S.A."/>
            <person name="Rahman M.S."/>
            <person name="Alam M."/>
            <person name="Yahiya A.S."/>
            <person name="Khan M.S."/>
            <person name="Azam M.S."/>
            <person name="Haque T."/>
            <person name="Lashkar M.Z.H."/>
            <person name="Akhand A.I."/>
            <person name="Morshed G."/>
            <person name="Roy S."/>
            <person name="Uddin K.S."/>
            <person name="Rabeya T."/>
            <person name="Hossain A.S."/>
            <person name="Chowdhury A."/>
            <person name="Snigdha A.R."/>
            <person name="Mortoza M.S."/>
            <person name="Matin S.A."/>
            <person name="Hoque S.M.E."/>
            <person name="Islam M.K."/>
            <person name="Roy D.K."/>
            <person name="Haider R."/>
            <person name="Moosa M.M."/>
            <person name="Elias S.M."/>
            <person name="Hasan A.M."/>
            <person name="Jahan S."/>
            <person name="Shafiuddin M."/>
            <person name="Mahmood N."/>
            <person name="Shommy N.S."/>
        </authorList>
    </citation>
    <scope>NUCLEOTIDE SEQUENCE [LARGE SCALE GENOMIC DNA]</scope>
    <source>
        <strain evidence="2">cv. O-4</strain>
    </source>
</reference>
<sequence>MGIIFLLVKTGGVNSSLSSLKKVNGEIKFNGITLYWYGGSRYPQSIKGFVDGGIFGLADIPTFPFRELSLISDKGW</sequence>
<organism evidence="1 2">
    <name type="scientific">Corchorus olitorius</name>
    <dbReference type="NCBI Taxonomy" id="93759"/>
    <lineage>
        <taxon>Eukaryota</taxon>
        <taxon>Viridiplantae</taxon>
        <taxon>Streptophyta</taxon>
        <taxon>Embryophyta</taxon>
        <taxon>Tracheophyta</taxon>
        <taxon>Spermatophyta</taxon>
        <taxon>Magnoliopsida</taxon>
        <taxon>eudicotyledons</taxon>
        <taxon>Gunneridae</taxon>
        <taxon>Pentapetalae</taxon>
        <taxon>rosids</taxon>
        <taxon>malvids</taxon>
        <taxon>Malvales</taxon>
        <taxon>Malvaceae</taxon>
        <taxon>Grewioideae</taxon>
        <taxon>Apeibeae</taxon>
        <taxon>Corchorus</taxon>
    </lineage>
</organism>
<name>A0A1R3L250_9ROSI</name>
<evidence type="ECO:0000313" key="1">
    <source>
        <dbReference type="EMBL" id="OMP13350.1"/>
    </source>
</evidence>
<protein>
    <submittedName>
        <fullName evidence="1">Uncharacterized protein</fullName>
    </submittedName>
</protein>
<dbReference type="EMBL" id="AWUE01004514">
    <property type="protein sequence ID" value="OMP13350.1"/>
    <property type="molecule type" value="Genomic_DNA"/>
</dbReference>
<comment type="caution">
    <text evidence="1">The sequence shown here is derived from an EMBL/GenBank/DDBJ whole genome shotgun (WGS) entry which is preliminary data.</text>
</comment>
<evidence type="ECO:0000313" key="2">
    <source>
        <dbReference type="Proteomes" id="UP000187203"/>
    </source>
</evidence>